<keyword evidence="2" id="KW-1185">Reference proteome</keyword>
<sequence length="142" mass="16716">MQLTEQEREWALAIRERIQSSAELDNVSDLMCAQLAIVVQHDVDEAIRRVWVMQELKEDLKIQDSLEEARRTFTKIMEYWPGAILSAYFNDEDEALVVVFDTPRFHGYKTQEKMKTTLLMAHYLCRMLNPDIEATRKGVIFF</sequence>
<comment type="caution">
    <text evidence="1">The sequence shown here is derived from an EMBL/GenBank/DDBJ whole genome shotgun (WGS) entry which is preliminary data.</text>
</comment>
<evidence type="ECO:0000313" key="2">
    <source>
        <dbReference type="Proteomes" id="UP001153069"/>
    </source>
</evidence>
<organism evidence="1 2">
    <name type="scientific">Seminavis robusta</name>
    <dbReference type="NCBI Taxonomy" id="568900"/>
    <lineage>
        <taxon>Eukaryota</taxon>
        <taxon>Sar</taxon>
        <taxon>Stramenopiles</taxon>
        <taxon>Ochrophyta</taxon>
        <taxon>Bacillariophyta</taxon>
        <taxon>Bacillariophyceae</taxon>
        <taxon>Bacillariophycidae</taxon>
        <taxon>Naviculales</taxon>
        <taxon>Naviculaceae</taxon>
        <taxon>Seminavis</taxon>
    </lineage>
</organism>
<dbReference type="AlphaFoldDB" id="A0A9N8HS36"/>
<dbReference type="Proteomes" id="UP001153069">
    <property type="component" value="Unassembled WGS sequence"/>
</dbReference>
<gene>
    <name evidence="1" type="ORF">SEMRO_1664_G289480.1</name>
</gene>
<accession>A0A9N8HS36</accession>
<evidence type="ECO:0000313" key="1">
    <source>
        <dbReference type="EMBL" id="CAB9525338.1"/>
    </source>
</evidence>
<dbReference type="EMBL" id="CAICTM010001662">
    <property type="protein sequence ID" value="CAB9525338.1"/>
    <property type="molecule type" value="Genomic_DNA"/>
</dbReference>
<protein>
    <submittedName>
        <fullName evidence="1">Uncharacterized protein</fullName>
    </submittedName>
</protein>
<proteinExistence type="predicted"/>
<name>A0A9N8HS36_9STRA</name>
<reference evidence="1" key="1">
    <citation type="submission" date="2020-06" db="EMBL/GenBank/DDBJ databases">
        <authorList>
            <consortium name="Plant Systems Biology data submission"/>
        </authorList>
    </citation>
    <scope>NUCLEOTIDE SEQUENCE</scope>
    <source>
        <strain evidence="1">D6</strain>
    </source>
</reference>